<evidence type="ECO:0000256" key="1">
    <source>
        <dbReference type="ARBA" id="ARBA00022694"/>
    </source>
</evidence>
<proteinExistence type="inferred from homology"/>
<evidence type="ECO:0000256" key="2">
    <source>
        <dbReference type="ARBA" id="ARBA00022695"/>
    </source>
</evidence>
<comment type="similarity">
    <text evidence="5">Belongs to the SUA5 family.</text>
</comment>
<comment type="caution">
    <text evidence="7">The sequence shown here is derived from an EMBL/GenBank/DDBJ whole genome shotgun (WGS) entry which is preliminary data.</text>
</comment>
<comment type="catalytic activity">
    <reaction evidence="5">
        <text>L-threonine + hydrogencarbonate + ATP = L-threonylcarbamoyladenylate + diphosphate + H2O</text>
        <dbReference type="Rhea" id="RHEA:36407"/>
        <dbReference type="ChEBI" id="CHEBI:15377"/>
        <dbReference type="ChEBI" id="CHEBI:17544"/>
        <dbReference type="ChEBI" id="CHEBI:30616"/>
        <dbReference type="ChEBI" id="CHEBI:33019"/>
        <dbReference type="ChEBI" id="CHEBI:57926"/>
        <dbReference type="ChEBI" id="CHEBI:73682"/>
        <dbReference type="EC" id="2.7.7.87"/>
    </reaction>
</comment>
<evidence type="ECO:0000256" key="5">
    <source>
        <dbReference type="PIRNR" id="PIRNR004930"/>
    </source>
</evidence>
<sequence length="352" mass="38324">MKDTMIVEIYPTEIDSRLMNECANILKQGGTVAFPTETVYGLGANALDSKAVKKIFEAKGRPSDNPLIVHVAKTEEILPLVKEIPEKAHRVIEKFWPGPLTLIFEKSSIIPYEISAGLSTVAIRMPSHPIAIRLIEESGVPIAAPSANISGRPSPTKAEHVIEDLIGKVDAIIAGGACNVGVESTVLDMTGQVPMILRPGGVTKEMLEEVLGEVVIDPAVENPNEINGTPKAPGMKYTHYAPKAEVIIIQGDLNNTVNKIKDIRLSYEAENKIVGVICTDETRDKYEEGIVKSMGSRKHPETIAANLFKVLREFDDTDVEIILSEAVDNVEIGQAIMNRLKKAAGYRIIEAE</sequence>
<dbReference type="InterPro" id="IPR050156">
    <property type="entry name" value="TC-AMP_synthase_SUA5"/>
</dbReference>
<dbReference type="RefSeq" id="WP_216416477.1">
    <property type="nucleotide sequence ID" value="NZ_JAHLQK010000003.1"/>
</dbReference>
<gene>
    <name evidence="7" type="ORF">KQI88_09125</name>
</gene>
<dbReference type="PANTHER" id="PTHR17490">
    <property type="entry name" value="SUA5"/>
    <property type="match status" value="1"/>
</dbReference>
<keyword evidence="5" id="KW-0963">Cytoplasm</keyword>
<dbReference type="InterPro" id="IPR005145">
    <property type="entry name" value="Sua5_C"/>
</dbReference>
<dbReference type="PROSITE" id="PS51163">
    <property type="entry name" value="YRDC"/>
    <property type="match status" value="1"/>
</dbReference>
<comment type="subcellular location">
    <subcellularLocation>
        <location evidence="5">Cytoplasm</location>
    </subcellularLocation>
</comment>
<organism evidence="7 8">
    <name type="scientific">Alkaliphilus flagellatus</name>
    <dbReference type="NCBI Taxonomy" id="2841507"/>
    <lineage>
        <taxon>Bacteria</taxon>
        <taxon>Bacillati</taxon>
        <taxon>Bacillota</taxon>
        <taxon>Clostridia</taxon>
        <taxon>Peptostreptococcales</taxon>
        <taxon>Natronincolaceae</taxon>
        <taxon>Alkaliphilus</taxon>
    </lineage>
</organism>
<dbReference type="Proteomes" id="UP000779508">
    <property type="component" value="Unassembled WGS sequence"/>
</dbReference>
<name>A0ABS6G2J1_9FIRM</name>
<feature type="domain" description="YrdC-like" evidence="6">
    <location>
        <begin position="16"/>
        <end position="202"/>
    </location>
</feature>
<dbReference type="Pfam" id="PF03481">
    <property type="entry name" value="Sua5_C"/>
    <property type="match status" value="1"/>
</dbReference>
<dbReference type="InterPro" id="IPR006070">
    <property type="entry name" value="Sua5-like_dom"/>
</dbReference>
<keyword evidence="2 5" id="KW-0548">Nucleotidyltransferase</keyword>
<reference evidence="7 8" key="1">
    <citation type="submission" date="2021-06" db="EMBL/GenBank/DDBJ databases">
        <authorList>
            <person name="Sun Q."/>
            <person name="Li D."/>
        </authorList>
    </citation>
    <scope>NUCLEOTIDE SEQUENCE [LARGE SCALE GENOMIC DNA]</scope>
    <source>
        <strain evidence="7 8">MSJ-5</strain>
    </source>
</reference>
<dbReference type="Pfam" id="PF01300">
    <property type="entry name" value="Sua5_yciO_yrdC"/>
    <property type="match status" value="1"/>
</dbReference>
<dbReference type="EC" id="2.7.7.87" evidence="5"/>
<keyword evidence="5" id="KW-0808">Transferase</keyword>
<evidence type="ECO:0000259" key="6">
    <source>
        <dbReference type="PROSITE" id="PS51163"/>
    </source>
</evidence>
<dbReference type="InterPro" id="IPR010923">
    <property type="entry name" value="T(6)A37_SUA5"/>
</dbReference>
<dbReference type="PANTHER" id="PTHR17490:SF16">
    <property type="entry name" value="THREONYLCARBAMOYL-AMP SYNTHASE"/>
    <property type="match status" value="1"/>
</dbReference>
<evidence type="ECO:0000313" key="8">
    <source>
        <dbReference type="Proteomes" id="UP000779508"/>
    </source>
</evidence>
<evidence type="ECO:0000313" key="7">
    <source>
        <dbReference type="EMBL" id="MBU5676578.1"/>
    </source>
</evidence>
<keyword evidence="3 5" id="KW-0547">Nucleotide-binding</keyword>
<accession>A0ABS6G2J1</accession>
<keyword evidence="4 5" id="KW-0067">ATP-binding</keyword>
<dbReference type="NCBIfam" id="TIGR00057">
    <property type="entry name" value="L-threonylcarbamoyladenylate synthase"/>
    <property type="match status" value="1"/>
</dbReference>
<dbReference type="PIRSF" id="PIRSF004930">
    <property type="entry name" value="Tln_factor_SUA5"/>
    <property type="match status" value="1"/>
</dbReference>
<evidence type="ECO:0000256" key="3">
    <source>
        <dbReference type="ARBA" id="ARBA00022741"/>
    </source>
</evidence>
<keyword evidence="8" id="KW-1185">Reference proteome</keyword>
<evidence type="ECO:0000256" key="4">
    <source>
        <dbReference type="ARBA" id="ARBA00022840"/>
    </source>
</evidence>
<comment type="function">
    <text evidence="5">Required for the formation of a threonylcarbamoyl group on adenosine at position 37 (t(6)A37) in tRNAs that read codons beginning with adenine.</text>
</comment>
<protein>
    <recommendedName>
        <fullName evidence="5">Threonylcarbamoyl-AMP synthase</fullName>
        <shortName evidence="5">TC-AMP synthase</shortName>
        <ecNumber evidence="5">2.7.7.87</ecNumber>
    </recommendedName>
    <alternativeName>
        <fullName evidence="5">L-threonylcarbamoyladenylate synthase</fullName>
    </alternativeName>
</protein>
<keyword evidence="1 5" id="KW-0819">tRNA processing</keyword>
<dbReference type="EMBL" id="JAHLQK010000003">
    <property type="protein sequence ID" value="MBU5676578.1"/>
    <property type="molecule type" value="Genomic_DNA"/>
</dbReference>